<evidence type="ECO:0000313" key="15">
    <source>
        <dbReference type="EMBL" id="XAU15856.1"/>
    </source>
</evidence>
<sequence>MLDISPLLLISTAVVFLILIAVLNGMLYKPLFAFMEKRDQDIQNDLAEIGSNDAEVSALNETADSIISEARLQAAAEREKVIADAKKAAEAAIGAKRAELAKAYDAFEAELATERDNLRSALAAEVPAYVEAVNAKISKI</sequence>
<evidence type="ECO:0000256" key="1">
    <source>
        <dbReference type="ARBA" id="ARBA00005513"/>
    </source>
</evidence>
<dbReference type="InterPro" id="IPR050059">
    <property type="entry name" value="ATP_synthase_B_chain"/>
</dbReference>
<feature type="transmembrane region" description="Helical" evidence="14">
    <location>
        <begin position="6"/>
        <end position="28"/>
    </location>
</feature>
<dbReference type="Pfam" id="PF00430">
    <property type="entry name" value="ATP-synt_B"/>
    <property type="match status" value="1"/>
</dbReference>
<accession>A0ABZ3HC60</accession>
<evidence type="ECO:0000256" key="14">
    <source>
        <dbReference type="SAM" id="Phobius"/>
    </source>
</evidence>
<keyword evidence="5 13" id="KW-0375">Hydrogen ion transport</keyword>
<evidence type="ECO:0000256" key="2">
    <source>
        <dbReference type="ARBA" id="ARBA00022448"/>
    </source>
</evidence>
<keyword evidence="4 13" id="KW-0812">Transmembrane</keyword>
<dbReference type="RefSeq" id="WP_345970963.1">
    <property type="nucleotide sequence ID" value="NZ_CP147920.1"/>
</dbReference>
<keyword evidence="2 13" id="KW-0813">Transport</keyword>
<dbReference type="EMBL" id="CP147920">
    <property type="protein sequence ID" value="XAU15856.1"/>
    <property type="molecule type" value="Genomic_DNA"/>
</dbReference>
<dbReference type="InterPro" id="IPR002146">
    <property type="entry name" value="ATP_synth_b/b'su_bac/chlpt"/>
</dbReference>
<evidence type="ECO:0000256" key="8">
    <source>
        <dbReference type="ARBA" id="ARBA00023136"/>
    </source>
</evidence>
<dbReference type="PANTHER" id="PTHR33445:SF1">
    <property type="entry name" value="ATP SYNTHASE SUBUNIT B"/>
    <property type="match status" value="1"/>
</dbReference>
<comment type="function">
    <text evidence="10">F(1)F(0) ATP synthase produces ATP from ADP in the presence of a proton or sodium gradient. F-type ATPases consist of two structural domains, F(1) containing the extramembraneous catalytic core and F(0) containing the membrane proton channel, linked together by a central stalk and a peripheral stalk. During catalysis, ATP synthesis in the catalytic domain of F(1) is coupled via a rotary mechanism of the central stalk subunits to proton translocation.</text>
</comment>
<dbReference type="CDD" id="cd06503">
    <property type="entry name" value="ATP-synt_Fo_b"/>
    <property type="match status" value="1"/>
</dbReference>
<comment type="similarity">
    <text evidence="1 13">Belongs to the ATPase B chain family.</text>
</comment>
<reference evidence="15 16" key="1">
    <citation type="submission" date="2024-03" db="EMBL/GenBank/DDBJ databases">
        <title>Sulfurimonas sp. HSL3-1.</title>
        <authorList>
            <person name="Wang S."/>
        </authorList>
    </citation>
    <scope>NUCLEOTIDE SEQUENCE [LARGE SCALE GENOMIC DNA]</scope>
    <source>
        <strain evidence="15 16">HSL3-1</strain>
    </source>
</reference>
<dbReference type="PANTHER" id="PTHR33445">
    <property type="entry name" value="ATP SYNTHASE SUBUNIT B', CHLOROPLASTIC"/>
    <property type="match status" value="1"/>
</dbReference>
<keyword evidence="8 14" id="KW-0472">Membrane</keyword>
<evidence type="ECO:0000256" key="5">
    <source>
        <dbReference type="ARBA" id="ARBA00022781"/>
    </source>
</evidence>
<comment type="function">
    <text evidence="11">Component of the F(0) channel, it forms part of the peripheral stalk, linking F(1) to F(0). The b'-subunit is a diverged and duplicated form of b found in plants and photosynthetic bacteria.</text>
</comment>
<keyword evidence="9" id="KW-0066">ATP synthesis</keyword>
<gene>
    <name evidence="15" type="ORF">WCY31_03930</name>
</gene>
<keyword evidence="6 14" id="KW-1133">Transmembrane helix</keyword>
<evidence type="ECO:0000313" key="16">
    <source>
        <dbReference type="Proteomes" id="UP001447842"/>
    </source>
</evidence>
<keyword evidence="7 13" id="KW-0406">Ion transport</keyword>
<evidence type="ECO:0000256" key="3">
    <source>
        <dbReference type="ARBA" id="ARBA00022547"/>
    </source>
</evidence>
<evidence type="ECO:0000256" key="7">
    <source>
        <dbReference type="ARBA" id="ARBA00023065"/>
    </source>
</evidence>
<evidence type="ECO:0000256" key="4">
    <source>
        <dbReference type="ARBA" id="ARBA00022692"/>
    </source>
</evidence>
<protein>
    <submittedName>
        <fullName evidence="15">F0F1 ATP synthase subunit B</fullName>
    </submittedName>
</protein>
<comment type="subcellular location">
    <subcellularLocation>
        <location evidence="12">Endomembrane system</location>
        <topology evidence="12">Single-pass membrane protein</topology>
    </subcellularLocation>
</comment>
<keyword evidence="16" id="KW-1185">Reference proteome</keyword>
<evidence type="ECO:0000256" key="11">
    <source>
        <dbReference type="ARBA" id="ARBA00025614"/>
    </source>
</evidence>
<dbReference type="Proteomes" id="UP001447842">
    <property type="component" value="Chromosome"/>
</dbReference>
<evidence type="ECO:0000256" key="12">
    <source>
        <dbReference type="ARBA" id="ARBA00037847"/>
    </source>
</evidence>
<name>A0ABZ3HC60_9BACT</name>
<evidence type="ECO:0000256" key="6">
    <source>
        <dbReference type="ARBA" id="ARBA00022989"/>
    </source>
</evidence>
<keyword evidence="3 13" id="KW-0138">CF(0)</keyword>
<organism evidence="15 16">
    <name type="scientific">Sulfurimonas diazotrophicus</name>
    <dbReference type="NCBI Taxonomy" id="3131939"/>
    <lineage>
        <taxon>Bacteria</taxon>
        <taxon>Pseudomonadati</taxon>
        <taxon>Campylobacterota</taxon>
        <taxon>Epsilonproteobacteria</taxon>
        <taxon>Campylobacterales</taxon>
        <taxon>Sulfurimonadaceae</taxon>
        <taxon>Sulfurimonas</taxon>
    </lineage>
</organism>
<dbReference type="NCBIfam" id="NF006293">
    <property type="entry name" value="PRK08476.1"/>
    <property type="match status" value="1"/>
</dbReference>
<evidence type="ECO:0000256" key="13">
    <source>
        <dbReference type="RuleBase" id="RU003848"/>
    </source>
</evidence>
<evidence type="ECO:0000256" key="10">
    <source>
        <dbReference type="ARBA" id="ARBA00025198"/>
    </source>
</evidence>
<proteinExistence type="inferred from homology"/>
<evidence type="ECO:0000256" key="9">
    <source>
        <dbReference type="ARBA" id="ARBA00023310"/>
    </source>
</evidence>